<accession>A0A4Y2BI57</accession>
<evidence type="ECO:0000313" key="2">
    <source>
        <dbReference type="Proteomes" id="UP000499080"/>
    </source>
</evidence>
<gene>
    <name evidence="1" type="ORF">AVEN_172836_1</name>
</gene>
<proteinExistence type="predicted"/>
<dbReference type="Proteomes" id="UP000499080">
    <property type="component" value="Unassembled WGS sequence"/>
</dbReference>
<reference evidence="1 2" key="1">
    <citation type="journal article" date="2019" name="Sci. Rep.">
        <title>Orb-weaving spider Araneus ventricosus genome elucidates the spidroin gene catalogue.</title>
        <authorList>
            <person name="Kono N."/>
            <person name="Nakamura H."/>
            <person name="Ohtoshi R."/>
            <person name="Moran D.A.P."/>
            <person name="Shinohara A."/>
            <person name="Yoshida Y."/>
            <person name="Fujiwara M."/>
            <person name="Mori M."/>
            <person name="Tomita M."/>
            <person name="Arakawa K."/>
        </authorList>
    </citation>
    <scope>NUCLEOTIDE SEQUENCE [LARGE SCALE GENOMIC DNA]</scope>
</reference>
<protein>
    <submittedName>
        <fullName evidence="1">Uncharacterized protein</fullName>
    </submittedName>
</protein>
<dbReference type="AlphaFoldDB" id="A0A4Y2BI57"/>
<evidence type="ECO:0000313" key="1">
    <source>
        <dbReference type="EMBL" id="GBL91941.1"/>
    </source>
</evidence>
<organism evidence="1 2">
    <name type="scientific">Araneus ventricosus</name>
    <name type="common">Orbweaver spider</name>
    <name type="synonym">Epeira ventricosa</name>
    <dbReference type="NCBI Taxonomy" id="182803"/>
    <lineage>
        <taxon>Eukaryota</taxon>
        <taxon>Metazoa</taxon>
        <taxon>Ecdysozoa</taxon>
        <taxon>Arthropoda</taxon>
        <taxon>Chelicerata</taxon>
        <taxon>Arachnida</taxon>
        <taxon>Araneae</taxon>
        <taxon>Araneomorphae</taxon>
        <taxon>Entelegynae</taxon>
        <taxon>Araneoidea</taxon>
        <taxon>Araneidae</taxon>
        <taxon>Araneus</taxon>
    </lineage>
</organism>
<name>A0A4Y2BI57_ARAVE</name>
<keyword evidence="2" id="KW-1185">Reference proteome</keyword>
<sequence length="101" mass="11821">MKRSLCHVFSLHFLRNAASRDWSNGKNNSFIAWLTRKPRLHRGDNPKQARLKAACTRMYWNYRVAGIRIGEFVNSTSLLMLQYLTSKVIDIIANSECMPWF</sequence>
<dbReference type="EMBL" id="BGPR01000082">
    <property type="protein sequence ID" value="GBL91941.1"/>
    <property type="molecule type" value="Genomic_DNA"/>
</dbReference>
<comment type="caution">
    <text evidence="1">The sequence shown here is derived from an EMBL/GenBank/DDBJ whole genome shotgun (WGS) entry which is preliminary data.</text>
</comment>